<sequence length="408" mass="43396">MAKSDGVRNIFSGAKALALVVVGLCEFVRGALLFFVLPIYVRGVLGMTSATVGYALAAHYTMDTGLRGPSGWLTDRFGQRRVLVPALVVGGIGIATVWRAHHAWGVVLGSALLGIGMSAVWPAVISRVTHGLPPATHATAMGGVMMAWLTGVGAGTVSMGWVLGEHVRRGFILLLGVWGLAGVIAAVVLNLRPLAQAHVRLHPSRVWAEVRSVRLLLPGTFVQTFAMGVLMPVFELYTRYQLGYSGRLYAELLVAGGAATVLFQIPCGRWVDRAGFRPFLVGGFTVCAVMLAALVNVRTLWAVILCAAGLGMGYALVLPAWNSVLAHTVSEARKAVMWGIFMTVEGIGMAVGPLVGGRLWDSMGPTAPFWAASVILFGMAVFYGIAPVERLFRRESTAATAEDLREVL</sequence>
<comment type="subcellular location">
    <subcellularLocation>
        <location evidence="1">Cell membrane</location>
        <topology evidence="1">Multi-pass membrane protein</topology>
    </subcellularLocation>
</comment>
<keyword evidence="3" id="KW-1003">Cell membrane</keyword>
<feature type="transmembrane region" description="Helical" evidence="7">
    <location>
        <begin position="16"/>
        <end position="37"/>
    </location>
</feature>
<evidence type="ECO:0000256" key="3">
    <source>
        <dbReference type="ARBA" id="ARBA00022475"/>
    </source>
</evidence>
<protein>
    <submittedName>
        <fullName evidence="9">Predicted arabinose efflux permease, MFS family</fullName>
    </submittedName>
</protein>
<keyword evidence="10" id="KW-1185">Reference proteome</keyword>
<evidence type="ECO:0000256" key="5">
    <source>
        <dbReference type="ARBA" id="ARBA00022989"/>
    </source>
</evidence>
<keyword evidence="5 7" id="KW-1133">Transmembrane helix</keyword>
<dbReference type="InterPro" id="IPR011701">
    <property type="entry name" value="MFS"/>
</dbReference>
<evidence type="ECO:0000256" key="1">
    <source>
        <dbReference type="ARBA" id="ARBA00004651"/>
    </source>
</evidence>
<feature type="domain" description="Major facilitator superfamily (MFS) profile" evidence="8">
    <location>
        <begin position="15"/>
        <end position="390"/>
    </location>
</feature>
<evidence type="ECO:0000256" key="4">
    <source>
        <dbReference type="ARBA" id="ARBA00022692"/>
    </source>
</evidence>
<name>A0A1I7J4F7_9BACL</name>
<feature type="transmembrane region" description="Helical" evidence="7">
    <location>
        <begin position="104"/>
        <end position="124"/>
    </location>
</feature>
<evidence type="ECO:0000256" key="7">
    <source>
        <dbReference type="SAM" id="Phobius"/>
    </source>
</evidence>
<dbReference type="SUPFAM" id="SSF103473">
    <property type="entry name" value="MFS general substrate transporter"/>
    <property type="match status" value="1"/>
</dbReference>
<dbReference type="STRING" id="392015.SAMN05421543_108119"/>
<evidence type="ECO:0000313" key="9">
    <source>
        <dbReference type="EMBL" id="SFU80066.1"/>
    </source>
</evidence>
<dbReference type="GO" id="GO:0022857">
    <property type="term" value="F:transmembrane transporter activity"/>
    <property type="evidence" value="ECO:0007669"/>
    <property type="project" value="InterPro"/>
</dbReference>
<keyword evidence="6 7" id="KW-0472">Membrane</keyword>
<dbReference type="RefSeq" id="WP_074951891.1">
    <property type="nucleotide sequence ID" value="NZ_FPBV01000008.1"/>
</dbReference>
<feature type="transmembrane region" description="Helical" evidence="7">
    <location>
        <begin position="212"/>
        <end position="234"/>
    </location>
</feature>
<dbReference type="Pfam" id="PF07690">
    <property type="entry name" value="MFS_1"/>
    <property type="match status" value="2"/>
</dbReference>
<evidence type="ECO:0000313" key="10">
    <source>
        <dbReference type="Proteomes" id="UP000183508"/>
    </source>
</evidence>
<evidence type="ECO:0000256" key="2">
    <source>
        <dbReference type="ARBA" id="ARBA00022448"/>
    </source>
</evidence>
<dbReference type="GO" id="GO:0005886">
    <property type="term" value="C:plasma membrane"/>
    <property type="evidence" value="ECO:0007669"/>
    <property type="project" value="UniProtKB-SubCell"/>
</dbReference>
<feature type="transmembrane region" description="Helical" evidence="7">
    <location>
        <begin position="367"/>
        <end position="386"/>
    </location>
</feature>
<feature type="transmembrane region" description="Helical" evidence="7">
    <location>
        <begin position="82"/>
        <end position="98"/>
    </location>
</feature>
<dbReference type="PROSITE" id="PS50850">
    <property type="entry name" value="MFS"/>
    <property type="match status" value="1"/>
</dbReference>
<dbReference type="InterPro" id="IPR020846">
    <property type="entry name" value="MFS_dom"/>
</dbReference>
<dbReference type="AlphaFoldDB" id="A0A1I7J4F7"/>
<dbReference type="Gene3D" id="1.20.1250.20">
    <property type="entry name" value="MFS general substrate transporter like domains"/>
    <property type="match status" value="2"/>
</dbReference>
<evidence type="ECO:0000256" key="6">
    <source>
        <dbReference type="ARBA" id="ARBA00023136"/>
    </source>
</evidence>
<accession>A0A1I7J4F7</accession>
<feature type="transmembrane region" description="Helical" evidence="7">
    <location>
        <begin position="246"/>
        <end position="263"/>
    </location>
</feature>
<organism evidence="9 10">
    <name type="scientific">Alicyclobacillus macrosporangiidus</name>
    <dbReference type="NCBI Taxonomy" id="392015"/>
    <lineage>
        <taxon>Bacteria</taxon>
        <taxon>Bacillati</taxon>
        <taxon>Bacillota</taxon>
        <taxon>Bacilli</taxon>
        <taxon>Bacillales</taxon>
        <taxon>Alicyclobacillaceae</taxon>
        <taxon>Alicyclobacillus</taxon>
    </lineage>
</organism>
<dbReference type="PANTHER" id="PTHR23517">
    <property type="entry name" value="RESISTANCE PROTEIN MDTM, PUTATIVE-RELATED-RELATED"/>
    <property type="match status" value="1"/>
</dbReference>
<dbReference type="InterPro" id="IPR036259">
    <property type="entry name" value="MFS_trans_sf"/>
</dbReference>
<dbReference type="CDD" id="cd17325">
    <property type="entry name" value="MFS_MdtG_SLC18_like"/>
    <property type="match status" value="1"/>
</dbReference>
<feature type="transmembrane region" description="Helical" evidence="7">
    <location>
        <begin position="145"/>
        <end position="164"/>
    </location>
</feature>
<feature type="transmembrane region" description="Helical" evidence="7">
    <location>
        <begin position="275"/>
        <end position="295"/>
    </location>
</feature>
<keyword evidence="2" id="KW-0813">Transport</keyword>
<dbReference type="Proteomes" id="UP000183508">
    <property type="component" value="Unassembled WGS sequence"/>
</dbReference>
<keyword evidence="4 7" id="KW-0812">Transmembrane</keyword>
<reference evidence="10" key="1">
    <citation type="submission" date="2016-10" db="EMBL/GenBank/DDBJ databases">
        <authorList>
            <person name="Varghese N."/>
        </authorList>
    </citation>
    <scope>NUCLEOTIDE SEQUENCE [LARGE SCALE GENOMIC DNA]</scope>
    <source>
        <strain evidence="10">DSM 17980</strain>
    </source>
</reference>
<dbReference type="EMBL" id="FPBV01000008">
    <property type="protein sequence ID" value="SFU80066.1"/>
    <property type="molecule type" value="Genomic_DNA"/>
</dbReference>
<dbReference type="InterPro" id="IPR050171">
    <property type="entry name" value="MFS_Transporters"/>
</dbReference>
<feature type="transmembrane region" description="Helical" evidence="7">
    <location>
        <begin position="301"/>
        <end position="324"/>
    </location>
</feature>
<feature type="transmembrane region" description="Helical" evidence="7">
    <location>
        <begin position="336"/>
        <end position="355"/>
    </location>
</feature>
<feature type="transmembrane region" description="Helical" evidence="7">
    <location>
        <begin position="170"/>
        <end position="191"/>
    </location>
</feature>
<feature type="transmembrane region" description="Helical" evidence="7">
    <location>
        <begin position="43"/>
        <end position="61"/>
    </location>
</feature>
<gene>
    <name evidence="9" type="ORF">SAMN05421543_108119</name>
</gene>
<evidence type="ECO:0000259" key="8">
    <source>
        <dbReference type="PROSITE" id="PS50850"/>
    </source>
</evidence>
<proteinExistence type="predicted"/>
<dbReference type="eggNOG" id="COG2814">
    <property type="taxonomic scope" value="Bacteria"/>
</dbReference>